<gene>
    <name evidence="2" type="ORF">ESB13_23150</name>
</gene>
<keyword evidence="3" id="KW-1185">Reference proteome</keyword>
<dbReference type="AlphaFoldDB" id="A0A4Q1CYW1"/>
<dbReference type="EMBL" id="SDHZ01000006">
    <property type="protein sequence ID" value="RXK80535.1"/>
    <property type="molecule type" value="Genomic_DNA"/>
</dbReference>
<evidence type="ECO:0000313" key="2">
    <source>
        <dbReference type="EMBL" id="RXK80535.1"/>
    </source>
</evidence>
<protein>
    <submittedName>
        <fullName evidence="2">Uncharacterized protein</fullName>
    </submittedName>
</protein>
<dbReference type="Proteomes" id="UP000290545">
    <property type="component" value="Unassembled WGS sequence"/>
</dbReference>
<sequence>MPNRKTDSQGFATENPDVERDLSSKGDPVTGLGNPSNKHGVSSPYNADLQTQITAKNSAKKVREEKERKENEE</sequence>
<feature type="region of interest" description="Disordered" evidence="1">
    <location>
        <begin position="1"/>
        <end position="73"/>
    </location>
</feature>
<evidence type="ECO:0000313" key="3">
    <source>
        <dbReference type="Proteomes" id="UP000290545"/>
    </source>
</evidence>
<evidence type="ECO:0000256" key="1">
    <source>
        <dbReference type="SAM" id="MobiDB-lite"/>
    </source>
</evidence>
<proteinExistence type="predicted"/>
<accession>A0A4Q1CYW1</accession>
<feature type="compositionally biased region" description="Basic and acidic residues" evidence="1">
    <location>
        <begin position="61"/>
        <end position="73"/>
    </location>
</feature>
<reference evidence="2 3" key="1">
    <citation type="submission" date="2019-01" db="EMBL/GenBank/DDBJ databases">
        <title>Filimonas sp. strain TTM-71.</title>
        <authorList>
            <person name="Chen W.-M."/>
        </authorList>
    </citation>
    <scope>NUCLEOTIDE SEQUENCE [LARGE SCALE GENOMIC DNA]</scope>
    <source>
        <strain evidence="2 3">TTM-71</strain>
    </source>
</reference>
<dbReference type="RefSeq" id="WP_129006394.1">
    <property type="nucleotide sequence ID" value="NZ_SDHZ01000006.1"/>
</dbReference>
<name>A0A4Q1CYW1_9BACT</name>
<feature type="compositionally biased region" description="Polar residues" evidence="1">
    <location>
        <begin position="33"/>
        <end position="57"/>
    </location>
</feature>
<organism evidence="2 3">
    <name type="scientific">Filimonas effusa</name>
    <dbReference type="NCBI Taxonomy" id="2508721"/>
    <lineage>
        <taxon>Bacteria</taxon>
        <taxon>Pseudomonadati</taxon>
        <taxon>Bacteroidota</taxon>
        <taxon>Chitinophagia</taxon>
        <taxon>Chitinophagales</taxon>
        <taxon>Chitinophagaceae</taxon>
        <taxon>Filimonas</taxon>
    </lineage>
</organism>
<comment type="caution">
    <text evidence="2">The sequence shown here is derived from an EMBL/GenBank/DDBJ whole genome shotgun (WGS) entry which is preliminary data.</text>
</comment>
<dbReference type="OrthoDB" id="680582at2"/>